<organism evidence="2 3">
    <name type="scientific">Triparma strigata</name>
    <dbReference type="NCBI Taxonomy" id="1606541"/>
    <lineage>
        <taxon>Eukaryota</taxon>
        <taxon>Sar</taxon>
        <taxon>Stramenopiles</taxon>
        <taxon>Ochrophyta</taxon>
        <taxon>Bolidophyceae</taxon>
        <taxon>Parmales</taxon>
        <taxon>Triparmaceae</taxon>
        <taxon>Triparma</taxon>
    </lineage>
</organism>
<evidence type="ECO:0000313" key="2">
    <source>
        <dbReference type="EMBL" id="GMH89920.1"/>
    </source>
</evidence>
<feature type="compositionally biased region" description="Basic and acidic residues" evidence="1">
    <location>
        <begin position="130"/>
        <end position="140"/>
    </location>
</feature>
<dbReference type="Pfam" id="PF13424">
    <property type="entry name" value="TPR_12"/>
    <property type="match status" value="1"/>
</dbReference>
<evidence type="ECO:0008006" key="4">
    <source>
        <dbReference type="Google" id="ProtNLM"/>
    </source>
</evidence>
<protein>
    <recommendedName>
        <fullName evidence="4">Kinesin light chain</fullName>
    </recommendedName>
</protein>
<gene>
    <name evidence="2" type="ORF">TrST_g13438</name>
</gene>
<accession>A0A9W7BPF8</accession>
<dbReference type="EMBL" id="BRXY01000364">
    <property type="protein sequence ID" value="GMH89920.1"/>
    <property type="molecule type" value="Genomic_DNA"/>
</dbReference>
<evidence type="ECO:0000313" key="3">
    <source>
        <dbReference type="Proteomes" id="UP001165085"/>
    </source>
</evidence>
<evidence type="ECO:0000256" key="1">
    <source>
        <dbReference type="SAM" id="MobiDB-lite"/>
    </source>
</evidence>
<dbReference type="OrthoDB" id="196026at2759"/>
<dbReference type="Gene3D" id="1.25.40.10">
    <property type="entry name" value="Tetratricopeptide repeat domain"/>
    <property type="match status" value="1"/>
</dbReference>
<dbReference type="Proteomes" id="UP001165085">
    <property type="component" value="Unassembled WGS sequence"/>
</dbReference>
<dbReference type="InterPro" id="IPR011990">
    <property type="entry name" value="TPR-like_helical_dom_sf"/>
</dbReference>
<feature type="region of interest" description="Disordered" evidence="1">
    <location>
        <begin position="130"/>
        <end position="188"/>
    </location>
</feature>
<sequence>MSSSDSPLTQITDLMSSSLIYLSSSSYPLAEDSYARALDLSEKTYGEAHPTTVKCLEYLSRCLKMQGKWDLSVKMLERVVSLREEMEGEDDAGMLGVYSDLEECCREMGRGEEGEGWRRRRKMVMGVMKQRIEENEQKEEKEEEVESEEEEEEGKEGFSDSEEENKDGDDGDNSNDENNEENRKRWNL</sequence>
<comment type="caution">
    <text evidence="2">The sequence shown here is derived from an EMBL/GenBank/DDBJ whole genome shotgun (WGS) entry which is preliminary data.</text>
</comment>
<name>A0A9W7BPF8_9STRA</name>
<keyword evidence="3" id="KW-1185">Reference proteome</keyword>
<proteinExistence type="predicted"/>
<reference evidence="3" key="1">
    <citation type="journal article" date="2023" name="Commun. Biol.">
        <title>Genome analysis of Parmales, the sister group of diatoms, reveals the evolutionary specialization of diatoms from phago-mixotrophs to photoautotrophs.</title>
        <authorList>
            <person name="Ban H."/>
            <person name="Sato S."/>
            <person name="Yoshikawa S."/>
            <person name="Yamada K."/>
            <person name="Nakamura Y."/>
            <person name="Ichinomiya M."/>
            <person name="Sato N."/>
            <person name="Blanc-Mathieu R."/>
            <person name="Endo H."/>
            <person name="Kuwata A."/>
            <person name="Ogata H."/>
        </authorList>
    </citation>
    <scope>NUCLEOTIDE SEQUENCE [LARGE SCALE GENOMIC DNA]</scope>
    <source>
        <strain evidence="3">NIES 3701</strain>
    </source>
</reference>
<feature type="compositionally biased region" description="Acidic residues" evidence="1">
    <location>
        <begin position="141"/>
        <end position="179"/>
    </location>
</feature>
<dbReference type="AlphaFoldDB" id="A0A9W7BPF8"/>
<dbReference type="SUPFAM" id="SSF48452">
    <property type="entry name" value="TPR-like"/>
    <property type="match status" value="1"/>
</dbReference>